<evidence type="ECO:0000313" key="2">
    <source>
        <dbReference type="EMBL" id="UJO16964.1"/>
    </source>
</evidence>
<gene>
    <name evidence="2" type="ORF">CLAFUR5_05277</name>
</gene>
<feature type="compositionally biased region" description="Basic and acidic residues" evidence="1">
    <location>
        <begin position="1"/>
        <end position="10"/>
    </location>
</feature>
<feature type="region of interest" description="Disordered" evidence="1">
    <location>
        <begin position="1"/>
        <end position="68"/>
    </location>
</feature>
<keyword evidence="3" id="KW-1185">Reference proteome</keyword>
<feature type="compositionally biased region" description="Basic and acidic residues" evidence="1">
    <location>
        <begin position="21"/>
        <end position="44"/>
    </location>
</feature>
<accession>A0A9Q8P8A1</accession>
<name>A0A9Q8P8A1_PASFU</name>
<proteinExistence type="predicted"/>
<dbReference type="GeneID" id="71985155"/>
<sequence length="68" mass="7784">MDPEGAKYSEEQEVDTVSKQSGKEVALKEMDEQEEPTRVEGREVKKNKHATRRSAAVPTSRQPPYRPR</sequence>
<dbReference type="RefSeq" id="XP_047761330.1">
    <property type="nucleotide sequence ID" value="XM_047904425.1"/>
</dbReference>
<organism evidence="2 3">
    <name type="scientific">Passalora fulva</name>
    <name type="common">Tomato leaf mold</name>
    <name type="synonym">Cladosporium fulvum</name>
    <dbReference type="NCBI Taxonomy" id="5499"/>
    <lineage>
        <taxon>Eukaryota</taxon>
        <taxon>Fungi</taxon>
        <taxon>Dikarya</taxon>
        <taxon>Ascomycota</taxon>
        <taxon>Pezizomycotina</taxon>
        <taxon>Dothideomycetes</taxon>
        <taxon>Dothideomycetidae</taxon>
        <taxon>Mycosphaerellales</taxon>
        <taxon>Mycosphaerellaceae</taxon>
        <taxon>Fulvia</taxon>
    </lineage>
</organism>
<evidence type="ECO:0000313" key="3">
    <source>
        <dbReference type="Proteomes" id="UP000756132"/>
    </source>
</evidence>
<dbReference type="Proteomes" id="UP000756132">
    <property type="component" value="Chromosome 4"/>
</dbReference>
<dbReference type="EMBL" id="CP090166">
    <property type="protein sequence ID" value="UJO16964.1"/>
    <property type="molecule type" value="Genomic_DNA"/>
</dbReference>
<evidence type="ECO:0000256" key="1">
    <source>
        <dbReference type="SAM" id="MobiDB-lite"/>
    </source>
</evidence>
<protein>
    <submittedName>
        <fullName evidence="2">Uncharacterized protein</fullName>
    </submittedName>
</protein>
<dbReference type="AlphaFoldDB" id="A0A9Q8P8A1"/>
<dbReference type="KEGG" id="ffu:CLAFUR5_05277"/>
<reference evidence="2" key="1">
    <citation type="submission" date="2021-12" db="EMBL/GenBank/DDBJ databases">
        <authorList>
            <person name="Zaccaron A."/>
            <person name="Stergiopoulos I."/>
        </authorList>
    </citation>
    <scope>NUCLEOTIDE SEQUENCE</scope>
    <source>
        <strain evidence="2">Race5_Kim</strain>
    </source>
</reference>
<reference evidence="2" key="2">
    <citation type="journal article" date="2022" name="Microb. Genom.">
        <title>A chromosome-scale genome assembly of the tomato pathogen Cladosporium fulvum reveals a compartmentalized genome architecture and the presence of a dispensable chromosome.</title>
        <authorList>
            <person name="Zaccaron A.Z."/>
            <person name="Chen L.H."/>
            <person name="Samaras A."/>
            <person name="Stergiopoulos I."/>
        </authorList>
    </citation>
    <scope>NUCLEOTIDE SEQUENCE</scope>
    <source>
        <strain evidence="2">Race5_Kim</strain>
    </source>
</reference>